<dbReference type="AlphaFoldDB" id="A0A9P5GB97"/>
<keyword evidence="3" id="KW-1185">Reference proteome</keyword>
<reference evidence="2" key="1">
    <citation type="submission" date="2020-02" db="EMBL/GenBank/DDBJ databases">
        <authorList>
            <person name="Lichtner F.J."/>
        </authorList>
    </citation>
    <scope>NUCLEOTIDE SEQUENCE</scope>
    <source>
        <strain evidence="2">G10</strain>
    </source>
</reference>
<organism evidence="2 3">
    <name type="scientific">Penicillium crustosum</name>
    <name type="common">Blue mold fungus</name>
    <dbReference type="NCBI Taxonomy" id="36656"/>
    <lineage>
        <taxon>Eukaryota</taxon>
        <taxon>Fungi</taxon>
        <taxon>Dikarya</taxon>
        <taxon>Ascomycota</taxon>
        <taxon>Pezizomycotina</taxon>
        <taxon>Eurotiomycetes</taxon>
        <taxon>Eurotiomycetidae</taxon>
        <taxon>Eurotiales</taxon>
        <taxon>Aspergillaceae</taxon>
        <taxon>Penicillium</taxon>
    </lineage>
</organism>
<comment type="caution">
    <text evidence="2">The sequence shown here is derived from an EMBL/GenBank/DDBJ whole genome shotgun (WGS) entry which is preliminary data.</text>
</comment>
<proteinExistence type="predicted"/>
<dbReference type="EMBL" id="JAAOZQ010000223">
    <property type="protein sequence ID" value="KAF7514970.1"/>
    <property type="molecule type" value="Genomic_DNA"/>
</dbReference>
<evidence type="ECO:0000256" key="1">
    <source>
        <dbReference type="SAM" id="MobiDB-lite"/>
    </source>
</evidence>
<sequence length="198" mass="22590">MNVDRSSGTQRRQSFGHRPQQKVHRPKKEIKQPRAVTQIDFTNWTEVATSERESGDPDKSTRLNDLDENDSQNIAASRPKQIEDETVDHEWRREEDQNVRIIFRGRDDQGGWDYVIHQITVNPSNPVAVEAFAREKAKENVPVTFYDQNLRAIPPAQCFDAAVQDGTNTIFVAHGPELVRNEENMNSVSRALAEGSDH</sequence>
<dbReference type="Proteomes" id="UP000701341">
    <property type="component" value="Unassembled WGS sequence"/>
</dbReference>
<protein>
    <submittedName>
        <fullName evidence="2">Uncharacterized protein</fullName>
    </submittedName>
</protein>
<evidence type="ECO:0000313" key="3">
    <source>
        <dbReference type="Proteomes" id="UP000701341"/>
    </source>
</evidence>
<feature type="compositionally biased region" description="Polar residues" evidence="1">
    <location>
        <begin position="39"/>
        <end position="48"/>
    </location>
</feature>
<name>A0A9P5GB97_PENCR</name>
<feature type="compositionally biased region" description="Basic residues" evidence="1">
    <location>
        <begin position="19"/>
        <end position="28"/>
    </location>
</feature>
<feature type="compositionally biased region" description="Polar residues" evidence="1">
    <location>
        <begin position="1"/>
        <end position="13"/>
    </location>
</feature>
<accession>A0A9P5GB97</accession>
<gene>
    <name evidence="2" type="ORF">PCG10_004181</name>
</gene>
<feature type="compositionally biased region" description="Basic and acidic residues" evidence="1">
    <location>
        <begin position="49"/>
        <end position="65"/>
    </location>
</feature>
<feature type="region of interest" description="Disordered" evidence="1">
    <location>
        <begin position="1"/>
        <end position="82"/>
    </location>
</feature>
<evidence type="ECO:0000313" key="2">
    <source>
        <dbReference type="EMBL" id="KAF7514970.1"/>
    </source>
</evidence>